<reference evidence="1 2" key="1">
    <citation type="submission" date="2023-10" db="EMBL/GenBank/DDBJ databases">
        <title>Chromosome-scale genome assembly provides insights into flower coloration mechanisms of Canna indica.</title>
        <authorList>
            <person name="Li C."/>
        </authorList>
    </citation>
    <scope>NUCLEOTIDE SEQUENCE [LARGE SCALE GENOMIC DNA]</scope>
    <source>
        <tissue evidence="1">Flower</tissue>
    </source>
</reference>
<dbReference type="EMBL" id="CP136894">
    <property type="protein sequence ID" value="WOL08175.1"/>
    <property type="molecule type" value="Genomic_DNA"/>
</dbReference>
<dbReference type="PANTHER" id="PTHR37265:SF5">
    <property type="entry name" value="OS01G0195300 PROTEIN"/>
    <property type="match status" value="1"/>
</dbReference>
<protein>
    <submittedName>
        <fullName evidence="1">Uncharacterized protein</fullName>
    </submittedName>
</protein>
<proteinExistence type="predicted"/>
<dbReference type="Proteomes" id="UP001327560">
    <property type="component" value="Chromosome 5"/>
</dbReference>
<dbReference type="PANTHER" id="PTHR37265">
    <property type="entry name" value="OS01G0195300 PROTEIN"/>
    <property type="match status" value="1"/>
</dbReference>
<dbReference type="AlphaFoldDB" id="A0AAQ3QHA0"/>
<accession>A0AAQ3QHA0</accession>
<evidence type="ECO:0000313" key="1">
    <source>
        <dbReference type="EMBL" id="WOL08175.1"/>
    </source>
</evidence>
<name>A0AAQ3QHA0_9LILI</name>
<gene>
    <name evidence="1" type="ORF">Cni_G16927</name>
</gene>
<sequence length="171" mass="18352">MEEKADSGKWTEDGGGVAEKTAKVFPEIVDAEGEVEVEAVAVAEVIKWLEENMDTAALPHLPSSPSYRQETFFVTINGNEESCGPSFSSSASTVMASVDTTSGVCGVPYFLGCPSRTEYWQPALPLIQIVEDRPMARPVAAATDGCYGAAEKDEDEMESVSRTISFGETKI</sequence>
<keyword evidence="2" id="KW-1185">Reference proteome</keyword>
<organism evidence="1 2">
    <name type="scientific">Canna indica</name>
    <name type="common">Indian-shot</name>
    <dbReference type="NCBI Taxonomy" id="4628"/>
    <lineage>
        <taxon>Eukaryota</taxon>
        <taxon>Viridiplantae</taxon>
        <taxon>Streptophyta</taxon>
        <taxon>Embryophyta</taxon>
        <taxon>Tracheophyta</taxon>
        <taxon>Spermatophyta</taxon>
        <taxon>Magnoliopsida</taxon>
        <taxon>Liliopsida</taxon>
        <taxon>Zingiberales</taxon>
        <taxon>Cannaceae</taxon>
        <taxon>Canna</taxon>
    </lineage>
</organism>
<evidence type="ECO:0000313" key="2">
    <source>
        <dbReference type="Proteomes" id="UP001327560"/>
    </source>
</evidence>